<gene>
    <name evidence="2" type="ORF">PoB_004832900</name>
</gene>
<evidence type="ECO:0000256" key="1">
    <source>
        <dbReference type="SAM" id="MobiDB-lite"/>
    </source>
</evidence>
<sequence length="167" mass="18462">MGEALKSHAKSSKHVSLSTGKKSHVVKPVEAPCVENETDTSSSNANTQKSSIASFVSDENVLEAEMLWAFWAVPSHFSSNSCEKISALFQGMFKDSEIAKKVSCGKDKVSYLCIFGLGTYFLQQIKDKMTRPDGFVLMFDESLNRDLDKKKKNGFTCPDVEYGQGKI</sequence>
<accession>A0AAV4BTY3</accession>
<dbReference type="AlphaFoldDB" id="A0AAV4BTY3"/>
<evidence type="ECO:0000313" key="2">
    <source>
        <dbReference type="EMBL" id="GFO21824.1"/>
    </source>
</evidence>
<protein>
    <submittedName>
        <fullName evidence="2">Peptidase m20 domain-containing protein 2</fullName>
    </submittedName>
</protein>
<organism evidence="2 3">
    <name type="scientific">Plakobranchus ocellatus</name>
    <dbReference type="NCBI Taxonomy" id="259542"/>
    <lineage>
        <taxon>Eukaryota</taxon>
        <taxon>Metazoa</taxon>
        <taxon>Spiralia</taxon>
        <taxon>Lophotrochozoa</taxon>
        <taxon>Mollusca</taxon>
        <taxon>Gastropoda</taxon>
        <taxon>Heterobranchia</taxon>
        <taxon>Euthyneura</taxon>
        <taxon>Panpulmonata</taxon>
        <taxon>Sacoglossa</taxon>
        <taxon>Placobranchoidea</taxon>
        <taxon>Plakobranchidae</taxon>
        <taxon>Plakobranchus</taxon>
    </lineage>
</organism>
<comment type="caution">
    <text evidence="2">The sequence shown here is derived from an EMBL/GenBank/DDBJ whole genome shotgun (WGS) entry which is preliminary data.</text>
</comment>
<name>A0AAV4BTY3_9GAST</name>
<keyword evidence="3" id="KW-1185">Reference proteome</keyword>
<evidence type="ECO:0000313" key="3">
    <source>
        <dbReference type="Proteomes" id="UP000735302"/>
    </source>
</evidence>
<reference evidence="2 3" key="1">
    <citation type="journal article" date="2021" name="Elife">
        <title>Chloroplast acquisition without the gene transfer in kleptoplastic sea slugs, Plakobranchus ocellatus.</title>
        <authorList>
            <person name="Maeda T."/>
            <person name="Takahashi S."/>
            <person name="Yoshida T."/>
            <person name="Shimamura S."/>
            <person name="Takaki Y."/>
            <person name="Nagai Y."/>
            <person name="Toyoda A."/>
            <person name="Suzuki Y."/>
            <person name="Arimoto A."/>
            <person name="Ishii H."/>
            <person name="Satoh N."/>
            <person name="Nishiyama T."/>
            <person name="Hasebe M."/>
            <person name="Maruyama T."/>
            <person name="Minagawa J."/>
            <person name="Obokata J."/>
            <person name="Shigenobu S."/>
        </authorList>
    </citation>
    <scope>NUCLEOTIDE SEQUENCE [LARGE SCALE GENOMIC DNA]</scope>
</reference>
<feature type="region of interest" description="Disordered" evidence="1">
    <location>
        <begin position="1"/>
        <end position="24"/>
    </location>
</feature>
<proteinExistence type="predicted"/>
<dbReference type="EMBL" id="BLXT01005284">
    <property type="protein sequence ID" value="GFO21824.1"/>
    <property type="molecule type" value="Genomic_DNA"/>
</dbReference>
<dbReference type="Proteomes" id="UP000735302">
    <property type="component" value="Unassembled WGS sequence"/>
</dbReference>